<reference evidence="3 4" key="1">
    <citation type="submission" date="2018-07" db="EMBL/GenBank/DDBJ databases">
        <title>Genomic Encyclopedia of Type Strains, Phase IV (KMG-IV): sequencing the most valuable type-strain genomes for metagenomic binning, comparative biology and taxonomic classification.</title>
        <authorList>
            <person name="Goeker M."/>
        </authorList>
    </citation>
    <scope>NUCLEOTIDE SEQUENCE [LARGE SCALE GENOMIC DNA]</scope>
    <source>
        <strain evidence="3 4">DSM 21352</strain>
    </source>
</reference>
<evidence type="ECO:0000313" key="4">
    <source>
        <dbReference type="Proteomes" id="UP000255265"/>
    </source>
</evidence>
<gene>
    <name evidence="3" type="ORF">DFR41_11761</name>
</gene>
<dbReference type="OrthoDB" id="8905517at2"/>
<feature type="domain" description="Tli3-like" evidence="2">
    <location>
        <begin position="43"/>
        <end position="148"/>
    </location>
</feature>
<dbReference type="AlphaFoldDB" id="A0A370F383"/>
<dbReference type="PROSITE" id="PS51257">
    <property type="entry name" value="PROKAR_LIPOPROTEIN"/>
    <property type="match status" value="1"/>
</dbReference>
<keyword evidence="1" id="KW-0732">Signal</keyword>
<dbReference type="Proteomes" id="UP000255265">
    <property type="component" value="Unassembled WGS sequence"/>
</dbReference>
<evidence type="ECO:0000256" key="1">
    <source>
        <dbReference type="SAM" id="SignalP"/>
    </source>
</evidence>
<keyword evidence="4" id="KW-1185">Reference proteome</keyword>
<feature type="chain" id="PRO_5016935085" description="Tli3-like domain-containing protein" evidence="1">
    <location>
        <begin position="35"/>
        <end position="212"/>
    </location>
</feature>
<dbReference type="InterPro" id="IPR057562">
    <property type="entry name" value="Tli3-like_dom"/>
</dbReference>
<feature type="signal peptide" evidence="1">
    <location>
        <begin position="1"/>
        <end position="34"/>
    </location>
</feature>
<dbReference type="EMBL" id="QQAV01000017">
    <property type="protein sequence ID" value="RDI17335.1"/>
    <property type="molecule type" value="Genomic_DNA"/>
</dbReference>
<protein>
    <recommendedName>
        <fullName evidence="2">Tli3-like domain-containing protein</fullName>
    </recommendedName>
</protein>
<evidence type="ECO:0000259" key="2">
    <source>
        <dbReference type="Pfam" id="PF24316"/>
    </source>
</evidence>
<comment type="caution">
    <text evidence="3">The sequence shown here is derived from an EMBL/GenBank/DDBJ whole genome shotgun (WGS) entry which is preliminary data.</text>
</comment>
<dbReference type="RefSeq" id="WP_147284439.1">
    <property type="nucleotide sequence ID" value="NZ_QQAV01000017.1"/>
</dbReference>
<evidence type="ECO:0000313" key="3">
    <source>
        <dbReference type="EMBL" id="RDI17335.1"/>
    </source>
</evidence>
<organism evidence="3 4">
    <name type="scientific">Pseudacidovorax intermedius</name>
    <dbReference type="NCBI Taxonomy" id="433924"/>
    <lineage>
        <taxon>Bacteria</taxon>
        <taxon>Pseudomonadati</taxon>
        <taxon>Pseudomonadota</taxon>
        <taxon>Betaproteobacteria</taxon>
        <taxon>Burkholderiales</taxon>
        <taxon>Comamonadaceae</taxon>
        <taxon>Pseudacidovorax</taxon>
    </lineage>
</organism>
<dbReference type="Pfam" id="PF24316">
    <property type="entry name" value="Tli3"/>
    <property type="match status" value="1"/>
</dbReference>
<proteinExistence type="predicted"/>
<name>A0A370F383_9BURK</name>
<accession>A0A370F383</accession>
<sequence length="212" mass="22586">MGKLTWGAVRRSAIATSALLLGACGLRGVAPAQAQGGEPLESPVVAYRIDDHRYFEITPKANGLCTGRTLYFVDTAKNIRSQVVGWDNVMTRGKLIIDAANDEYLIGPVTRGGNTNCSSGGGACGGNKMPYSTDGGRTWKYVWAYSYDDGLMASGATAYNLDGTKLTHALDLTLARPQSDDWRYVPGFVFVPRVAPVDTRVQCATPASGGAR</sequence>